<dbReference type="AlphaFoldDB" id="X1CSJ0"/>
<reference evidence="1" key="1">
    <citation type="journal article" date="2014" name="Front. Microbiol.">
        <title>High frequency of phylogenetically diverse reductive dehalogenase-homologous genes in deep subseafloor sedimentary metagenomes.</title>
        <authorList>
            <person name="Kawai M."/>
            <person name="Futagami T."/>
            <person name="Toyoda A."/>
            <person name="Takaki Y."/>
            <person name="Nishi S."/>
            <person name="Hori S."/>
            <person name="Arai W."/>
            <person name="Tsubouchi T."/>
            <person name="Morono Y."/>
            <person name="Uchiyama I."/>
            <person name="Ito T."/>
            <person name="Fujiyama A."/>
            <person name="Inagaki F."/>
            <person name="Takami H."/>
        </authorList>
    </citation>
    <scope>NUCLEOTIDE SEQUENCE</scope>
    <source>
        <strain evidence="1">Expedition CK06-06</strain>
    </source>
</reference>
<comment type="caution">
    <text evidence="1">The sequence shown here is derived from an EMBL/GenBank/DDBJ whole genome shotgun (WGS) entry which is preliminary data.</text>
</comment>
<gene>
    <name evidence="1" type="ORF">S01H4_52184</name>
</gene>
<organism evidence="1">
    <name type="scientific">marine sediment metagenome</name>
    <dbReference type="NCBI Taxonomy" id="412755"/>
    <lineage>
        <taxon>unclassified sequences</taxon>
        <taxon>metagenomes</taxon>
        <taxon>ecological metagenomes</taxon>
    </lineage>
</organism>
<proteinExistence type="predicted"/>
<evidence type="ECO:0000313" key="1">
    <source>
        <dbReference type="EMBL" id="GAH10757.1"/>
    </source>
</evidence>
<name>X1CSJ0_9ZZZZ</name>
<protein>
    <submittedName>
        <fullName evidence="1">Uncharacterized protein</fullName>
    </submittedName>
</protein>
<sequence>MIRYKIKKLLFYIRGKKLCVMCGENEATEQIKEPNAEQENPFEAPMIDVCWECGRYIEWSKEDMIRRIMAQFDKERDLHTRTDLKPKPFDIWLLDKHHVLPKIESTTVIIEKKNMS</sequence>
<accession>X1CSJ0</accession>
<dbReference type="EMBL" id="BART01029787">
    <property type="protein sequence ID" value="GAH10757.1"/>
    <property type="molecule type" value="Genomic_DNA"/>
</dbReference>